<evidence type="ECO:0000313" key="3">
    <source>
        <dbReference type="Proteomes" id="UP000054279"/>
    </source>
</evidence>
<organism evidence="2 3">
    <name type="scientific">Sphaerobolus stellatus (strain SS14)</name>
    <dbReference type="NCBI Taxonomy" id="990650"/>
    <lineage>
        <taxon>Eukaryota</taxon>
        <taxon>Fungi</taxon>
        <taxon>Dikarya</taxon>
        <taxon>Basidiomycota</taxon>
        <taxon>Agaricomycotina</taxon>
        <taxon>Agaricomycetes</taxon>
        <taxon>Phallomycetidae</taxon>
        <taxon>Geastrales</taxon>
        <taxon>Sphaerobolaceae</taxon>
        <taxon>Sphaerobolus</taxon>
    </lineage>
</organism>
<dbReference type="Proteomes" id="UP000054279">
    <property type="component" value="Unassembled WGS sequence"/>
</dbReference>
<evidence type="ECO:0000313" key="2">
    <source>
        <dbReference type="EMBL" id="KIJ41084.1"/>
    </source>
</evidence>
<gene>
    <name evidence="2" type="ORF">M422DRAFT_255931</name>
</gene>
<accession>A0A0C9V239</accession>
<protein>
    <submittedName>
        <fullName evidence="2">Uncharacterized protein</fullName>
    </submittedName>
</protein>
<feature type="region of interest" description="Disordered" evidence="1">
    <location>
        <begin position="97"/>
        <end position="118"/>
    </location>
</feature>
<reference evidence="2 3" key="1">
    <citation type="submission" date="2014-06" db="EMBL/GenBank/DDBJ databases">
        <title>Evolutionary Origins and Diversification of the Mycorrhizal Mutualists.</title>
        <authorList>
            <consortium name="DOE Joint Genome Institute"/>
            <consortium name="Mycorrhizal Genomics Consortium"/>
            <person name="Kohler A."/>
            <person name="Kuo A."/>
            <person name="Nagy L.G."/>
            <person name="Floudas D."/>
            <person name="Copeland A."/>
            <person name="Barry K.W."/>
            <person name="Cichocki N."/>
            <person name="Veneault-Fourrey C."/>
            <person name="LaButti K."/>
            <person name="Lindquist E.A."/>
            <person name="Lipzen A."/>
            <person name="Lundell T."/>
            <person name="Morin E."/>
            <person name="Murat C."/>
            <person name="Riley R."/>
            <person name="Ohm R."/>
            <person name="Sun H."/>
            <person name="Tunlid A."/>
            <person name="Henrissat B."/>
            <person name="Grigoriev I.V."/>
            <person name="Hibbett D.S."/>
            <person name="Martin F."/>
        </authorList>
    </citation>
    <scope>NUCLEOTIDE SEQUENCE [LARGE SCALE GENOMIC DNA]</scope>
    <source>
        <strain evidence="2 3">SS14</strain>
    </source>
</reference>
<sequence>MTSLRMIESLYWEKSITFPAFARTDRQQSGYCRGGVGLPGDACLDTWGLCDPADMPAACVGYRAPRTRLQTKHSQCWNCFAVDLPRSCEVWSEVEEEPRNQGTRRLPDHQAQALATRN</sequence>
<name>A0A0C9V239_SPHS4</name>
<dbReference type="HOGENOM" id="CLU_2074638_0_0_1"/>
<dbReference type="AlphaFoldDB" id="A0A0C9V239"/>
<proteinExistence type="predicted"/>
<dbReference type="EMBL" id="KN837139">
    <property type="protein sequence ID" value="KIJ41084.1"/>
    <property type="molecule type" value="Genomic_DNA"/>
</dbReference>
<keyword evidence="3" id="KW-1185">Reference proteome</keyword>
<evidence type="ECO:0000256" key="1">
    <source>
        <dbReference type="SAM" id="MobiDB-lite"/>
    </source>
</evidence>